<organism evidence="2 4">
    <name type="scientific">Dracunculus medinensis</name>
    <name type="common">Guinea worm</name>
    <dbReference type="NCBI Taxonomy" id="318479"/>
    <lineage>
        <taxon>Eukaryota</taxon>
        <taxon>Metazoa</taxon>
        <taxon>Ecdysozoa</taxon>
        <taxon>Nematoda</taxon>
        <taxon>Chromadorea</taxon>
        <taxon>Rhabditida</taxon>
        <taxon>Spirurina</taxon>
        <taxon>Dracunculoidea</taxon>
        <taxon>Dracunculidae</taxon>
        <taxon>Dracunculus</taxon>
    </lineage>
</organism>
<name>A0A0N4U4D3_DRAME</name>
<evidence type="ECO:0000313" key="3">
    <source>
        <dbReference type="Proteomes" id="UP000274756"/>
    </source>
</evidence>
<dbReference type="Proteomes" id="UP000274756">
    <property type="component" value="Unassembled WGS sequence"/>
</dbReference>
<sequence>MTITIIVALWRHRLNLFGYRKPADVRIIAVGPISCLTDEQCVDIFYQINCKNQTDHSYLSLAQKVHELASNYGATTRYICVFERDLQETIAKIRFSLDIEGTVPEHVELLLHSRDLKTIAKRNGLITARSCTISSQSIVEKWKEKLIWQIGTFPMFVKAILNDDNRCTRLHYIANSFESLQEWVKAQSNCITELHIEECLQNGNEFIAVCSKLGLIGTIVTTYSKRPVLYNVHKQIPYALEYLPVDKTRDHYPGIESFVLQTTKSVFIKSSYSLLFIRGFYKGHSDIYFMGASLEPPSKTHASLIYLARNSRSWEVLLLENLNFPQNHNGDICSNDSCTYYAVINFPTTEGVLLHQTSIPKHNSQQRVIWRASEGDVMYDATHIDENVLQANIPMDRLCFIDRYHICPRHRQLNQRPYGSNSLVRSSTTTD</sequence>
<reference evidence="4" key="1">
    <citation type="submission" date="2017-02" db="UniProtKB">
        <authorList>
            <consortium name="WormBaseParasite"/>
        </authorList>
    </citation>
    <scope>IDENTIFICATION</scope>
</reference>
<dbReference type="Proteomes" id="UP000038040">
    <property type="component" value="Unplaced"/>
</dbReference>
<keyword evidence="3" id="KW-1185">Reference proteome</keyword>
<reference evidence="1 3" key="2">
    <citation type="submission" date="2018-11" db="EMBL/GenBank/DDBJ databases">
        <authorList>
            <consortium name="Pathogen Informatics"/>
        </authorList>
    </citation>
    <scope>NUCLEOTIDE SEQUENCE [LARGE SCALE GENOMIC DNA]</scope>
</reference>
<dbReference type="AlphaFoldDB" id="A0A0N4U4D3"/>
<protein>
    <submittedName>
        <fullName evidence="4">BACK domain-containing protein</fullName>
    </submittedName>
</protein>
<proteinExistence type="predicted"/>
<dbReference type="EMBL" id="UYYG01001154">
    <property type="protein sequence ID" value="VDN56022.1"/>
    <property type="molecule type" value="Genomic_DNA"/>
</dbReference>
<accession>A0A0N4U4D3</accession>
<evidence type="ECO:0000313" key="4">
    <source>
        <dbReference type="WBParaSite" id="DME_0000163501-mRNA-1"/>
    </source>
</evidence>
<dbReference type="WBParaSite" id="DME_0000163501-mRNA-1">
    <property type="protein sequence ID" value="DME_0000163501-mRNA-1"/>
    <property type="gene ID" value="DME_0000163501"/>
</dbReference>
<dbReference type="STRING" id="318479.A0A0N4U4D3"/>
<gene>
    <name evidence="1" type="ORF">DME_LOCUS5995</name>
</gene>
<evidence type="ECO:0000313" key="2">
    <source>
        <dbReference type="Proteomes" id="UP000038040"/>
    </source>
</evidence>
<dbReference type="OrthoDB" id="5790559at2759"/>
<evidence type="ECO:0000313" key="1">
    <source>
        <dbReference type="EMBL" id="VDN56022.1"/>
    </source>
</evidence>